<accession>A0A9J6ZAN5</accession>
<evidence type="ECO:0000313" key="1">
    <source>
        <dbReference type="EMBL" id="URN93130.1"/>
    </source>
</evidence>
<proteinExistence type="predicted"/>
<dbReference type="AlphaFoldDB" id="A0A9J6ZAN5"/>
<dbReference type="Proteomes" id="UP001056756">
    <property type="component" value="Chromosome"/>
</dbReference>
<protein>
    <submittedName>
        <fullName evidence="1">Uncharacterized protein</fullName>
    </submittedName>
</protein>
<dbReference type="EMBL" id="CP097899">
    <property type="protein sequence ID" value="URN93130.1"/>
    <property type="molecule type" value="Genomic_DNA"/>
</dbReference>
<name>A0A9J6ZAN5_9BACL</name>
<reference evidence="1" key="1">
    <citation type="submission" date="2022-05" db="EMBL/GenBank/DDBJ databases">
        <title>Novel bacterial taxa in a minimal lignocellulolytic consortium and its capacity to transform plastics disclosed by genome-resolved metagenomics.</title>
        <authorList>
            <person name="Rodriguez C.A.D."/>
            <person name="Diaz-Garcia L."/>
            <person name="Herrera K."/>
            <person name="Tarazona N.A."/>
            <person name="Sproer C."/>
            <person name="Overmann J."/>
            <person name="Jimenez D.J."/>
        </authorList>
    </citation>
    <scope>NUCLEOTIDE SEQUENCE</scope>
    <source>
        <strain evidence="1">MAG5</strain>
    </source>
</reference>
<organism evidence="1 2">
    <name type="scientific">Candidatus Pristimantibacillus lignocellulolyticus</name>
    <dbReference type="NCBI Taxonomy" id="2994561"/>
    <lineage>
        <taxon>Bacteria</taxon>
        <taxon>Bacillati</taxon>
        <taxon>Bacillota</taxon>
        <taxon>Bacilli</taxon>
        <taxon>Bacillales</taxon>
        <taxon>Paenibacillaceae</taxon>
        <taxon>Candidatus Pristimantibacillus</taxon>
    </lineage>
</organism>
<dbReference type="KEGG" id="plig:NAG76_14930"/>
<sequence length="105" mass="12505">MYKHVHLRFRLSQVTFHLLGSESLHFELSLEWVIQKADFDNDDWSGRFVDIASETNLESTVRVYKHVHLRFRLSQVTFHLLGSESLHFELSLEWVIQKADFDNDD</sequence>
<gene>
    <name evidence="1" type="ORF">NAG76_14930</name>
</gene>
<evidence type="ECO:0000313" key="2">
    <source>
        <dbReference type="Proteomes" id="UP001056756"/>
    </source>
</evidence>